<name>A0A7Z0EM74_9ACTN</name>
<dbReference type="InterPro" id="IPR020476">
    <property type="entry name" value="Nudix_hydrolase"/>
</dbReference>
<dbReference type="EMBL" id="JACCFS010000001">
    <property type="protein sequence ID" value="NYJ34685.1"/>
    <property type="molecule type" value="Genomic_DNA"/>
</dbReference>
<dbReference type="PROSITE" id="PS00893">
    <property type="entry name" value="NUDIX_BOX"/>
    <property type="match status" value="1"/>
</dbReference>
<dbReference type="PRINTS" id="PR00502">
    <property type="entry name" value="NUDIXFAMILY"/>
</dbReference>
<keyword evidence="3 4" id="KW-0378">Hydrolase</keyword>
<feature type="domain" description="Nudix hydrolase" evidence="5">
    <location>
        <begin position="17"/>
        <end position="147"/>
    </location>
</feature>
<reference evidence="6 7" key="1">
    <citation type="submission" date="2020-07" db="EMBL/GenBank/DDBJ databases">
        <title>Sequencing the genomes of 1000 actinobacteria strains.</title>
        <authorList>
            <person name="Klenk H.-P."/>
        </authorList>
    </citation>
    <scope>NUCLEOTIDE SEQUENCE [LARGE SCALE GENOMIC DNA]</scope>
    <source>
        <strain evidence="6 7">DSM 44442</strain>
    </source>
</reference>
<dbReference type="InterPro" id="IPR015797">
    <property type="entry name" value="NUDIX_hydrolase-like_dom_sf"/>
</dbReference>
<evidence type="ECO:0000259" key="5">
    <source>
        <dbReference type="PROSITE" id="PS51462"/>
    </source>
</evidence>
<dbReference type="RefSeq" id="WP_179823423.1">
    <property type="nucleotide sequence ID" value="NZ_JACCFS010000001.1"/>
</dbReference>
<evidence type="ECO:0000256" key="3">
    <source>
        <dbReference type="ARBA" id="ARBA00022801"/>
    </source>
</evidence>
<evidence type="ECO:0000256" key="1">
    <source>
        <dbReference type="ARBA" id="ARBA00001946"/>
    </source>
</evidence>
<dbReference type="SUPFAM" id="SSF55811">
    <property type="entry name" value="Nudix"/>
    <property type="match status" value="1"/>
</dbReference>
<dbReference type="InterPro" id="IPR020084">
    <property type="entry name" value="NUDIX_hydrolase_CS"/>
</dbReference>
<dbReference type="PANTHER" id="PTHR43046:SF16">
    <property type="entry name" value="ADP-RIBOSE PYROPHOSPHATASE YJHB-RELATED"/>
    <property type="match status" value="1"/>
</dbReference>
<dbReference type="PANTHER" id="PTHR43046">
    <property type="entry name" value="GDP-MANNOSE MANNOSYL HYDROLASE"/>
    <property type="match status" value="1"/>
</dbReference>
<proteinExistence type="inferred from homology"/>
<comment type="cofactor">
    <cofactor evidence="1">
        <name>Mg(2+)</name>
        <dbReference type="ChEBI" id="CHEBI:18420"/>
    </cofactor>
</comment>
<dbReference type="Pfam" id="PF00293">
    <property type="entry name" value="NUDIX"/>
    <property type="match status" value="1"/>
</dbReference>
<evidence type="ECO:0000256" key="2">
    <source>
        <dbReference type="ARBA" id="ARBA00005582"/>
    </source>
</evidence>
<dbReference type="Proteomes" id="UP000572051">
    <property type="component" value="Unassembled WGS sequence"/>
</dbReference>
<comment type="caution">
    <text evidence="6">The sequence shown here is derived from an EMBL/GenBank/DDBJ whole genome shotgun (WGS) entry which is preliminary data.</text>
</comment>
<evidence type="ECO:0000313" key="6">
    <source>
        <dbReference type="EMBL" id="NYJ34685.1"/>
    </source>
</evidence>
<organism evidence="6 7">
    <name type="scientific">Nocardiopsis aegyptia</name>
    <dbReference type="NCBI Taxonomy" id="220378"/>
    <lineage>
        <taxon>Bacteria</taxon>
        <taxon>Bacillati</taxon>
        <taxon>Actinomycetota</taxon>
        <taxon>Actinomycetes</taxon>
        <taxon>Streptosporangiales</taxon>
        <taxon>Nocardiopsidaceae</taxon>
        <taxon>Nocardiopsis</taxon>
    </lineage>
</organism>
<gene>
    <name evidence="6" type="ORF">HNR10_002566</name>
</gene>
<protein>
    <submittedName>
        <fullName evidence="6">ADP-ribose pyrophosphatase YjhB (NUDIX family)</fullName>
    </submittedName>
</protein>
<sequence length="155" mass="17091">MARTEYYDDPAAPAPNSLVPAATAAVFDEDGQLLLRRRADHGLWTMPGGAVAMTESLSQAAVREVWEETGYEVRITGLVGTYTDARHVVVHGDGEVRRQFTVCFRAQPVRGELRAGDESLEAAWFAQEELGVLPMHRTQRLRVDHALRGGKPHLG</sequence>
<dbReference type="Gene3D" id="3.90.79.10">
    <property type="entry name" value="Nucleoside Triphosphate Pyrophosphohydrolase"/>
    <property type="match status" value="1"/>
</dbReference>
<dbReference type="PROSITE" id="PS51462">
    <property type="entry name" value="NUDIX"/>
    <property type="match status" value="1"/>
</dbReference>
<dbReference type="InterPro" id="IPR000086">
    <property type="entry name" value="NUDIX_hydrolase_dom"/>
</dbReference>
<dbReference type="GO" id="GO:0016787">
    <property type="term" value="F:hydrolase activity"/>
    <property type="evidence" value="ECO:0007669"/>
    <property type="project" value="UniProtKB-KW"/>
</dbReference>
<accession>A0A7Z0EM74</accession>
<evidence type="ECO:0000313" key="7">
    <source>
        <dbReference type="Proteomes" id="UP000572051"/>
    </source>
</evidence>
<dbReference type="AlphaFoldDB" id="A0A7Z0EM74"/>
<comment type="similarity">
    <text evidence="2 4">Belongs to the Nudix hydrolase family.</text>
</comment>
<keyword evidence="7" id="KW-1185">Reference proteome</keyword>
<evidence type="ECO:0000256" key="4">
    <source>
        <dbReference type="RuleBase" id="RU003476"/>
    </source>
</evidence>